<protein>
    <recommendedName>
        <fullName evidence="2">Phospholipase/carboxylesterase/thioesterase domain-containing protein</fullName>
    </recommendedName>
</protein>
<organism evidence="3 4">
    <name type="scientific">Paramecium pentaurelia</name>
    <dbReference type="NCBI Taxonomy" id="43138"/>
    <lineage>
        <taxon>Eukaryota</taxon>
        <taxon>Sar</taxon>
        <taxon>Alveolata</taxon>
        <taxon>Ciliophora</taxon>
        <taxon>Intramacronucleata</taxon>
        <taxon>Oligohymenophorea</taxon>
        <taxon>Peniculida</taxon>
        <taxon>Parameciidae</taxon>
        <taxon>Paramecium</taxon>
    </lineage>
</organism>
<dbReference type="GO" id="GO:0008474">
    <property type="term" value="F:palmitoyl-(protein) hydrolase activity"/>
    <property type="evidence" value="ECO:0007669"/>
    <property type="project" value="TreeGrafter"/>
</dbReference>
<dbReference type="Proteomes" id="UP000689195">
    <property type="component" value="Unassembled WGS sequence"/>
</dbReference>
<evidence type="ECO:0000259" key="2">
    <source>
        <dbReference type="Pfam" id="PF02230"/>
    </source>
</evidence>
<sequence>MFIKQQKQPDGSLILFPQLEHKYSLIWMHGLGDSANGFLSMFQKYSIVKPETKILLLQAPNRRVTINNGHFSSSWFDIKVLEPDIEKNQELDYFKTTVSIEEIEQSKMMINQYLNEEVVKVQAKNVFIGGFSQGCCMALEVGLSYSQTLGGIIGLSGDLFPTTQLQQIQDKTPLLIIHGKDDQVVPCDFLSRSLERLKIPNRVNYEHIILQNLGHEVNQQVVQLMIQFLKKYQI</sequence>
<dbReference type="FunFam" id="3.40.50.1820:FF:000644">
    <property type="entry name" value="Acyl-protein thioesterase 1"/>
    <property type="match status" value="1"/>
</dbReference>
<evidence type="ECO:0000313" key="3">
    <source>
        <dbReference type="EMBL" id="CAD8192393.1"/>
    </source>
</evidence>
<dbReference type="OrthoDB" id="2418081at2759"/>
<dbReference type="AlphaFoldDB" id="A0A8S1WRN0"/>
<reference evidence="3" key="1">
    <citation type="submission" date="2021-01" db="EMBL/GenBank/DDBJ databases">
        <authorList>
            <consortium name="Genoscope - CEA"/>
            <person name="William W."/>
        </authorList>
    </citation>
    <scope>NUCLEOTIDE SEQUENCE</scope>
</reference>
<comment type="caution">
    <text evidence="3">The sequence shown here is derived from an EMBL/GenBank/DDBJ whole genome shotgun (WGS) entry which is preliminary data.</text>
</comment>
<evidence type="ECO:0000313" key="4">
    <source>
        <dbReference type="Proteomes" id="UP000689195"/>
    </source>
</evidence>
<dbReference type="InterPro" id="IPR050565">
    <property type="entry name" value="LYPA1-2/EST-like"/>
</dbReference>
<dbReference type="PANTHER" id="PTHR10655:SF17">
    <property type="entry name" value="LYSOPHOSPHOLIPASE-LIKE PROTEIN 1"/>
    <property type="match status" value="1"/>
</dbReference>
<proteinExistence type="predicted"/>
<dbReference type="GO" id="GO:0005737">
    <property type="term" value="C:cytoplasm"/>
    <property type="evidence" value="ECO:0007669"/>
    <property type="project" value="TreeGrafter"/>
</dbReference>
<dbReference type="EMBL" id="CAJJDO010000101">
    <property type="protein sequence ID" value="CAD8192393.1"/>
    <property type="molecule type" value="Genomic_DNA"/>
</dbReference>
<name>A0A8S1WRN0_9CILI</name>
<gene>
    <name evidence="3" type="ORF">PPENT_87.1.T1010126</name>
</gene>
<evidence type="ECO:0000256" key="1">
    <source>
        <dbReference type="ARBA" id="ARBA00022801"/>
    </source>
</evidence>
<feature type="domain" description="Phospholipase/carboxylesterase/thioesterase" evidence="2">
    <location>
        <begin position="14"/>
        <end position="231"/>
    </location>
</feature>
<keyword evidence="1" id="KW-0378">Hydrolase</keyword>
<dbReference type="GO" id="GO:0052689">
    <property type="term" value="F:carboxylic ester hydrolase activity"/>
    <property type="evidence" value="ECO:0007669"/>
    <property type="project" value="TreeGrafter"/>
</dbReference>
<keyword evidence="4" id="KW-1185">Reference proteome</keyword>
<accession>A0A8S1WRN0</accession>
<dbReference type="PANTHER" id="PTHR10655">
    <property type="entry name" value="LYSOPHOSPHOLIPASE-RELATED"/>
    <property type="match status" value="1"/>
</dbReference>
<dbReference type="InterPro" id="IPR003140">
    <property type="entry name" value="PLipase/COase/thioEstase"/>
</dbReference>
<dbReference type="Pfam" id="PF02230">
    <property type="entry name" value="Abhydrolase_2"/>
    <property type="match status" value="1"/>
</dbReference>